<name>A0A8J4PPL8_9MYCE</name>
<gene>
    <name evidence="2" type="ORF">CYY_007883</name>
</gene>
<evidence type="ECO:0000313" key="2">
    <source>
        <dbReference type="EMBL" id="KAF2070792.1"/>
    </source>
</evidence>
<evidence type="ECO:0000256" key="1">
    <source>
        <dbReference type="SAM" id="MobiDB-lite"/>
    </source>
</evidence>
<evidence type="ECO:0000313" key="3">
    <source>
        <dbReference type="Proteomes" id="UP000695562"/>
    </source>
</evidence>
<keyword evidence="3" id="KW-1185">Reference proteome</keyword>
<sequence>MSTSILGKRTKNFTGKIKRFKFDISTTSYGTSLLGSEIIMNPFDTDYEATSIIYPSILTSSSEERKDAERDENKSLLYNTNSNNNNNNNNLENDAQQQQEQITILTTPPANINTDTLINDQPMKIKVKKDKRVLSNSCAQSPVLRPVCSQLPDSFDSSISIAFKSLVL</sequence>
<proteinExistence type="predicted"/>
<organism evidence="2 3">
    <name type="scientific">Polysphondylium violaceum</name>
    <dbReference type="NCBI Taxonomy" id="133409"/>
    <lineage>
        <taxon>Eukaryota</taxon>
        <taxon>Amoebozoa</taxon>
        <taxon>Evosea</taxon>
        <taxon>Eumycetozoa</taxon>
        <taxon>Dictyostelia</taxon>
        <taxon>Dictyosteliales</taxon>
        <taxon>Dictyosteliaceae</taxon>
        <taxon>Polysphondylium</taxon>
    </lineage>
</organism>
<comment type="caution">
    <text evidence="2">The sequence shown here is derived from an EMBL/GenBank/DDBJ whole genome shotgun (WGS) entry which is preliminary data.</text>
</comment>
<accession>A0A8J4PPL8</accession>
<protein>
    <submittedName>
        <fullName evidence="2">Uncharacterized protein</fullName>
    </submittedName>
</protein>
<dbReference type="Proteomes" id="UP000695562">
    <property type="component" value="Unassembled WGS sequence"/>
</dbReference>
<dbReference type="AlphaFoldDB" id="A0A8J4PPL8"/>
<feature type="region of interest" description="Disordered" evidence="1">
    <location>
        <begin position="79"/>
        <end position="99"/>
    </location>
</feature>
<reference evidence="2" key="1">
    <citation type="submission" date="2020-01" db="EMBL/GenBank/DDBJ databases">
        <title>Development of genomics and gene disruption for Polysphondylium violaceum indicates a role for the polyketide synthase stlB in stalk morphogenesis.</title>
        <authorList>
            <person name="Narita B."/>
            <person name="Kawabe Y."/>
            <person name="Kin K."/>
            <person name="Saito T."/>
            <person name="Gibbs R."/>
            <person name="Kuspa A."/>
            <person name="Muzny D."/>
            <person name="Queller D."/>
            <person name="Richards S."/>
            <person name="Strassman J."/>
            <person name="Sucgang R."/>
            <person name="Worley K."/>
            <person name="Schaap P."/>
        </authorList>
    </citation>
    <scope>NUCLEOTIDE SEQUENCE</scope>
    <source>
        <strain evidence="2">QSvi11</strain>
    </source>
</reference>
<dbReference type="EMBL" id="AJWJ01000445">
    <property type="protein sequence ID" value="KAF2070792.1"/>
    <property type="molecule type" value="Genomic_DNA"/>
</dbReference>